<dbReference type="InterPro" id="IPR001932">
    <property type="entry name" value="PPM-type_phosphatase-like_dom"/>
</dbReference>
<feature type="domain" description="PPM-type phosphatase" evidence="1">
    <location>
        <begin position="113"/>
        <end position="393"/>
    </location>
</feature>
<name>A0A6U4VMZ7_HEMAN</name>
<dbReference type="AlphaFoldDB" id="A0A6U4VMZ7"/>
<dbReference type="Pfam" id="PF00481">
    <property type="entry name" value="PP2C"/>
    <property type="match status" value="1"/>
</dbReference>
<evidence type="ECO:0000313" key="2">
    <source>
        <dbReference type="EMBL" id="CAD8958067.1"/>
    </source>
</evidence>
<accession>A0A6U4VMZ7</accession>
<dbReference type="PROSITE" id="PS51746">
    <property type="entry name" value="PPM_2"/>
    <property type="match status" value="1"/>
</dbReference>
<dbReference type="CDD" id="cd00143">
    <property type="entry name" value="PP2Cc"/>
    <property type="match status" value="1"/>
</dbReference>
<dbReference type="SMART" id="SM00332">
    <property type="entry name" value="PP2Cc"/>
    <property type="match status" value="1"/>
</dbReference>
<sequence>MVVEGWAQLSDKTRADLRHPKNEGFPLALQEAKRHIHKGIVDIPMVMRDGGPIQYGRPESWAPGLARLVMDEILQVKPLRVRITDDTLGPDAAVLLPDGSVDGHFGGYDSVLGCAYSSIRGGCSYQEDRCVLFRDLFSDPSLSPAQRLEPGISFFGVYDGHLGSQTSEYLVSHLHANFAAELRHKKGRTPGDLKAAVRAAFKRTDEAFWEEWVKEGNKQNPKHNSGSAAVVVVIRGRDMVVGHVGDCRVVLSRAGGDVVELTVDHTFENEREVERVKAAGGKWVSDRLDGILQVSRAFGDFEEGGKPLGLTADPDIVAREIEDEDEFLVISSDGLWDKENTHMGLVSGKASIDFVRKRLATNQNDLQKAVEEVTAEGVKCSESDNTTAILVSFRSIDQVEPPSPVPERLFRIHTERPRFINVPKSTAPS</sequence>
<dbReference type="InterPro" id="IPR015655">
    <property type="entry name" value="PP2C"/>
</dbReference>
<reference evidence="2" key="1">
    <citation type="submission" date="2021-01" db="EMBL/GenBank/DDBJ databases">
        <authorList>
            <person name="Corre E."/>
            <person name="Pelletier E."/>
            <person name="Niang G."/>
            <person name="Scheremetjew M."/>
            <person name="Finn R."/>
            <person name="Kale V."/>
            <person name="Holt S."/>
            <person name="Cochrane G."/>
            <person name="Meng A."/>
            <person name="Brown T."/>
            <person name="Cohen L."/>
        </authorList>
    </citation>
    <scope>NUCLEOTIDE SEQUENCE</scope>
    <source>
        <strain evidence="2">CCMP644</strain>
    </source>
</reference>
<proteinExistence type="predicted"/>
<dbReference type="SMART" id="SM00331">
    <property type="entry name" value="PP2C_SIG"/>
    <property type="match status" value="1"/>
</dbReference>
<evidence type="ECO:0000259" key="1">
    <source>
        <dbReference type="PROSITE" id="PS51746"/>
    </source>
</evidence>
<dbReference type="InterPro" id="IPR036457">
    <property type="entry name" value="PPM-type-like_dom_sf"/>
</dbReference>
<dbReference type="Gene3D" id="3.60.40.10">
    <property type="entry name" value="PPM-type phosphatase domain"/>
    <property type="match status" value="1"/>
</dbReference>
<dbReference type="GO" id="GO:0004722">
    <property type="term" value="F:protein serine/threonine phosphatase activity"/>
    <property type="evidence" value="ECO:0007669"/>
    <property type="project" value="InterPro"/>
</dbReference>
<dbReference type="SUPFAM" id="SSF81606">
    <property type="entry name" value="PP2C-like"/>
    <property type="match status" value="1"/>
</dbReference>
<gene>
    <name evidence="2" type="ORF">HAND00432_LOCUS12606</name>
</gene>
<dbReference type="EMBL" id="HBFX01020753">
    <property type="protein sequence ID" value="CAD8958067.1"/>
    <property type="molecule type" value="Transcribed_RNA"/>
</dbReference>
<dbReference type="PANTHER" id="PTHR47992">
    <property type="entry name" value="PROTEIN PHOSPHATASE"/>
    <property type="match status" value="1"/>
</dbReference>
<protein>
    <recommendedName>
        <fullName evidence="1">PPM-type phosphatase domain-containing protein</fullName>
    </recommendedName>
</protein>
<organism evidence="2">
    <name type="scientific">Hemiselmis andersenii</name>
    <name type="common">Cryptophyte alga</name>
    <dbReference type="NCBI Taxonomy" id="464988"/>
    <lineage>
        <taxon>Eukaryota</taxon>
        <taxon>Cryptophyceae</taxon>
        <taxon>Cryptomonadales</taxon>
        <taxon>Hemiselmidaceae</taxon>
        <taxon>Hemiselmis</taxon>
    </lineage>
</organism>